<dbReference type="SUPFAM" id="SSF53756">
    <property type="entry name" value="UDP-Glycosyltransferase/glycogen phosphorylase"/>
    <property type="match status" value="1"/>
</dbReference>
<dbReference type="PANTHER" id="PTHR12526">
    <property type="entry name" value="GLYCOSYLTRANSFERASE"/>
    <property type="match status" value="1"/>
</dbReference>
<accession>A0ABU6MLC5</accession>
<dbReference type="Proteomes" id="UP001341444">
    <property type="component" value="Unassembled WGS sequence"/>
</dbReference>
<dbReference type="Pfam" id="PF00534">
    <property type="entry name" value="Glycos_transf_1"/>
    <property type="match status" value="1"/>
</dbReference>
<evidence type="ECO:0000313" key="4">
    <source>
        <dbReference type="Proteomes" id="UP001341444"/>
    </source>
</evidence>
<sequence>MKRVLFTATVDLHFKAFHLPYLKWFKDQGWEVHVAACGEMELPFVDKKYHIPIERSPLSKNNVKAYKELKGIIEKNQYQIIHCHTPMGGVITRLAARQNRKLGTKILYTAHGFHFSKGAPLKNWFIYYPIEIYLSSFTDCLITINKEDYELAKKHPFTACQIKHVHGVGVDTRIYRPAERNEKELLRSEYGYKPHDFLMIYTAEFNKNKNQQLLIKLMGQIKRDIPHVKLLLAGHGPLVETCKNLAAELGLQHHIDFLGYRNDVEKLLKMSDAALGSSFREGLPVNIMEAMSCGLPVIASENRGHNELIQNGINGWTVKQKDLVNFAEKIKLLYDHEELRMQFGKNGRKRILNKYAVDKVLVEQSLIYDQYWKEWGEFQWAAH</sequence>
<feature type="domain" description="Glycosyltransferase subfamily 4-like N-terminal" evidence="2">
    <location>
        <begin position="4"/>
        <end position="145"/>
    </location>
</feature>
<dbReference type="RefSeq" id="WP_232317504.1">
    <property type="nucleotide sequence ID" value="NZ_JARMAB010000030.1"/>
</dbReference>
<dbReference type="Pfam" id="PF13477">
    <property type="entry name" value="Glyco_trans_4_2"/>
    <property type="match status" value="1"/>
</dbReference>
<feature type="domain" description="Glycosyl transferase family 1" evidence="1">
    <location>
        <begin position="184"/>
        <end position="350"/>
    </location>
</feature>
<evidence type="ECO:0000259" key="2">
    <source>
        <dbReference type="Pfam" id="PF13477"/>
    </source>
</evidence>
<dbReference type="InterPro" id="IPR028098">
    <property type="entry name" value="Glyco_trans_4-like_N"/>
</dbReference>
<reference evidence="3 4" key="1">
    <citation type="submission" date="2023-03" db="EMBL/GenBank/DDBJ databases">
        <title>Bacillus Genome Sequencing.</title>
        <authorList>
            <person name="Dunlap C."/>
        </authorList>
    </citation>
    <scope>NUCLEOTIDE SEQUENCE [LARGE SCALE GENOMIC DNA]</scope>
    <source>
        <strain evidence="3 4">B-23453</strain>
    </source>
</reference>
<dbReference type="CDD" id="cd03808">
    <property type="entry name" value="GT4_CapM-like"/>
    <property type="match status" value="1"/>
</dbReference>
<evidence type="ECO:0000313" key="3">
    <source>
        <dbReference type="EMBL" id="MED1205192.1"/>
    </source>
</evidence>
<proteinExistence type="predicted"/>
<evidence type="ECO:0000259" key="1">
    <source>
        <dbReference type="Pfam" id="PF00534"/>
    </source>
</evidence>
<dbReference type="Gene3D" id="3.40.50.2000">
    <property type="entry name" value="Glycogen Phosphorylase B"/>
    <property type="match status" value="2"/>
</dbReference>
<comment type="caution">
    <text evidence="3">The sequence shown here is derived from an EMBL/GenBank/DDBJ whole genome shotgun (WGS) entry which is preliminary data.</text>
</comment>
<gene>
    <name evidence="3" type="ORF">P4T90_19265</name>
</gene>
<dbReference type="EMBL" id="JARMAB010000030">
    <property type="protein sequence ID" value="MED1205192.1"/>
    <property type="molecule type" value="Genomic_DNA"/>
</dbReference>
<protein>
    <submittedName>
        <fullName evidence="3">Glycosyltransferase family 4 protein</fullName>
    </submittedName>
</protein>
<keyword evidence="4" id="KW-1185">Reference proteome</keyword>
<dbReference type="PANTHER" id="PTHR12526:SF630">
    <property type="entry name" value="GLYCOSYLTRANSFERASE"/>
    <property type="match status" value="1"/>
</dbReference>
<dbReference type="InterPro" id="IPR001296">
    <property type="entry name" value="Glyco_trans_1"/>
</dbReference>
<organism evidence="3 4">
    <name type="scientific">Heyndrickxia acidicola</name>
    <dbReference type="NCBI Taxonomy" id="209389"/>
    <lineage>
        <taxon>Bacteria</taxon>
        <taxon>Bacillati</taxon>
        <taxon>Bacillota</taxon>
        <taxon>Bacilli</taxon>
        <taxon>Bacillales</taxon>
        <taxon>Bacillaceae</taxon>
        <taxon>Heyndrickxia</taxon>
    </lineage>
</organism>
<name>A0ABU6MLC5_9BACI</name>